<dbReference type="RefSeq" id="WP_150265421.1">
    <property type="nucleotide sequence ID" value="NZ_CP029194.1"/>
</dbReference>
<reference evidence="1 2" key="1">
    <citation type="submission" date="2018-05" db="EMBL/GenBank/DDBJ databases">
        <title>Streptomyces venezuelae.</title>
        <authorList>
            <person name="Kim W."/>
            <person name="Lee N."/>
            <person name="Cho B.-K."/>
        </authorList>
    </citation>
    <scope>NUCLEOTIDE SEQUENCE [LARGE SCALE GENOMIC DNA]</scope>
    <source>
        <strain evidence="1 2">ATCC 15068</strain>
    </source>
</reference>
<gene>
    <name evidence="1" type="ORF">DEJ46_10315</name>
</gene>
<evidence type="ECO:0000313" key="1">
    <source>
        <dbReference type="EMBL" id="QES19440.1"/>
    </source>
</evidence>
<name>A0A5P2APF0_STRVZ</name>
<protein>
    <submittedName>
        <fullName evidence="1">Uncharacterized protein</fullName>
    </submittedName>
</protein>
<evidence type="ECO:0000313" key="2">
    <source>
        <dbReference type="Proteomes" id="UP000324106"/>
    </source>
</evidence>
<organism evidence="1 2">
    <name type="scientific">Streptomyces venezuelae</name>
    <dbReference type="NCBI Taxonomy" id="54571"/>
    <lineage>
        <taxon>Bacteria</taxon>
        <taxon>Bacillati</taxon>
        <taxon>Actinomycetota</taxon>
        <taxon>Actinomycetes</taxon>
        <taxon>Kitasatosporales</taxon>
        <taxon>Streptomycetaceae</taxon>
        <taxon>Streptomyces</taxon>
    </lineage>
</organism>
<dbReference type="EMBL" id="CP029194">
    <property type="protein sequence ID" value="QES19440.1"/>
    <property type="molecule type" value="Genomic_DNA"/>
</dbReference>
<proteinExistence type="predicted"/>
<dbReference type="Proteomes" id="UP000324106">
    <property type="component" value="Chromosome"/>
</dbReference>
<dbReference type="AlphaFoldDB" id="A0A5P2APF0"/>
<sequence length="193" mass="20957">MIQHFRLALARFAAGKGHQAVLSRLLTGEDLPGRWKTVDERTWLTGRAGAPTPWADRARESGSVTAWRSFHDGHDRWAWIQVVPLASESDAHRALHEAGDRLLTNPRAAVGVVDERDVEAKPFAGATAVWAREQRAERATTGEFAGLTLLLAGVVGTHLVVLSLSGTPAWDWEAASALAGRQAELLTRDAGRD</sequence>
<accession>A0A5P2APF0</accession>
<dbReference type="OrthoDB" id="9903380at2"/>